<feature type="transmembrane region" description="Helical" evidence="1">
    <location>
        <begin position="78"/>
        <end position="95"/>
    </location>
</feature>
<dbReference type="STRING" id="261392.SAMN02745149_00254"/>
<evidence type="ECO:0000313" key="3">
    <source>
        <dbReference type="Proteomes" id="UP000190423"/>
    </source>
</evidence>
<sequence>MNVISKFKETVTSVLPVMAIVLVLGLTLAPIGSALIIQFIAGGVLLIAGLTIFLVGVDIGIQPIGERIGAALTSKRNLFLLLSISFVIGFFVTVAEPDIQVFGDQIHSIFNAVNKMNLVYMIASGVGLFIMIGLLRTVLKLPLKILLVFFYILLFVLSYFSPSSFWGIAFDSGGATTGPMTVPFILALGVGVHSVRSSGKDDDSDTFGLTGVTSIGPILAVMIYGIVLSSNGTLNGAETAAESAAAESGLGIFLHLIPHYAYEAALSIAPLAVMLVVFQFTLLKLPPRQIIRMAVGLVWSYVGLLVFLTGVNGGFMSAGRELGIILGGKAAGSGGVWSVLLICTGLLLGAVVVCAEPAVWVLTDQVEALSGGTIKRKLMLVFLAAGAAVAIGLTMLRALGGFSIMRILIPGYALALLLMIWSPKLFTAIAFDSGGVASGPITSTFVLSFTLGASQACGGSSDAFGVIALVAMTPLIAIQLLGILYNRKKNRDRLTEKEGK</sequence>
<feature type="transmembrane region" description="Helical" evidence="1">
    <location>
        <begin position="402"/>
        <end position="421"/>
    </location>
</feature>
<feature type="transmembrane region" description="Helical" evidence="1">
    <location>
        <begin position="463"/>
        <end position="485"/>
    </location>
</feature>
<dbReference type="InterPro" id="IPR011435">
    <property type="entry name" value="UmpAB"/>
</dbReference>
<keyword evidence="3" id="KW-1185">Reference proteome</keyword>
<feature type="transmembrane region" description="Helical" evidence="1">
    <location>
        <begin position="207"/>
        <end position="227"/>
    </location>
</feature>
<gene>
    <name evidence="2" type="ORF">SAMN02745149_00254</name>
</gene>
<feature type="transmembrane region" description="Helical" evidence="1">
    <location>
        <begin position="335"/>
        <end position="362"/>
    </location>
</feature>
<feature type="transmembrane region" description="Helical" evidence="1">
    <location>
        <begin position="118"/>
        <end position="139"/>
    </location>
</feature>
<feature type="transmembrane region" description="Helical" evidence="1">
    <location>
        <begin position="12"/>
        <end position="29"/>
    </location>
</feature>
<accession>A0A1T4JHW8</accession>
<name>A0A1T4JHW8_TREPO</name>
<feature type="transmembrane region" description="Helical" evidence="1">
    <location>
        <begin position="428"/>
        <end position="451"/>
    </location>
</feature>
<dbReference type="RefSeq" id="WP_078932166.1">
    <property type="nucleotide sequence ID" value="NZ_FUWG01000002.1"/>
</dbReference>
<dbReference type="GeneID" id="78315577"/>
<feature type="transmembrane region" description="Helical" evidence="1">
    <location>
        <begin position="175"/>
        <end position="195"/>
    </location>
</feature>
<feature type="transmembrane region" description="Helical" evidence="1">
    <location>
        <begin position="260"/>
        <end position="282"/>
    </location>
</feature>
<evidence type="ECO:0000256" key="1">
    <source>
        <dbReference type="SAM" id="Phobius"/>
    </source>
</evidence>
<feature type="transmembrane region" description="Helical" evidence="1">
    <location>
        <begin position="35"/>
        <end position="57"/>
    </location>
</feature>
<dbReference type="AlphaFoldDB" id="A0A1T4JHW8"/>
<keyword evidence="1" id="KW-0812">Transmembrane</keyword>
<feature type="transmembrane region" description="Helical" evidence="1">
    <location>
        <begin position="146"/>
        <end position="169"/>
    </location>
</feature>
<dbReference type="Pfam" id="PF07556">
    <property type="entry name" value="DUF1538"/>
    <property type="match status" value="2"/>
</dbReference>
<dbReference type="OrthoDB" id="9805989at2"/>
<organism evidence="2 3">
    <name type="scientific">Treponema porcinum</name>
    <dbReference type="NCBI Taxonomy" id="261392"/>
    <lineage>
        <taxon>Bacteria</taxon>
        <taxon>Pseudomonadati</taxon>
        <taxon>Spirochaetota</taxon>
        <taxon>Spirochaetia</taxon>
        <taxon>Spirochaetales</taxon>
        <taxon>Treponemataceae</taxon>
        <taxon>Treponema</taxon>
    </lineage>
</organism>
<proteinExistence type="predicted"/>
<evidence type="ECO:0008006" key="4">
    <source>
        <dbReference type="Google" id="ProtNLM"/>
    </source>
</evidence>
<keyword evidence="1" id="KW-0472">Membrane</keyword>
<evidence type="ECO:0000313" key="2">
    <source>
        <dbReference type="EMBL" id="SJZ29756.1"/>
    </source>
</evidence>
<feature type="transmembrane region" description="Helical" evidence="1">
    <location>
        <begin position="378"/>
        <end position="396"/>
    </location>
</feature>
<keyword evidence="1" id="KW-1133">Transmembrane helix</keyword>
<protein>
    <recommendedName>
        <fullName evidence="4">DUF1538 domain-containing protein</fullName>
    </recommendedName>
</protein>
<dbReference type="EMBL" id="FUWG01000002">
    <property type="protein sequence ID" value="SJZ29756.1"/>
    <property type="molecule type" value="Genomic_DNA"/>
</dbReference>
<dbReference type="Proteomes" id="UP000190423">
    <property type="component" value="Unassembled WGS sequence"/>
</dbReference>
<reference evidence="2 3" key="1">
    <citation type="submission" date="2017-02" db="EMBL/GenBank/DDBJ databases">
        <authorList>
            <person name="Peterson S.W."/>
        </authorList>
    </citation>
    <scope>NUCLEOTIDE SEQUENCE [LARGE SCALE GENOMIC DNA]</scope>
    <source>
        <strain evidence="2 3">ATCC BAA-908</strain>
    </source>
</reference>
<feature type="transmembrane region" description="Helical" evidence="1">
    <location>
        <begin position="294"/>
        <end position="315"/>
    </location>
</feature>